<comment type="caution">
    <text evidence="5">The sequence shown here is derived from an EMBL/GenBank/DDBJ whole genome shotgun (WGS) entry which is preliminary data.</text>
</comment>
<dbReference type="InterPro" id="IPR019888">
    <property type="entry name" value="Tscrpt_reg_AsnC-like"/>
</dbReference>
<evidence type="ECO:0000256" key="3">
    <source>
        <dbReference type="ARBA" id="ARBA00023163"/>
    </source>
</evidence>
<dbReference type="GO" id="GO:0005829">
    <property type="term" value="C:cytosol"/>
    <property type="evidence" value="ECO:0007669"/>
    <property type="project" value="TreeGrafter"/>
</dbReference>
<keyword evidence="1" id="KW-0805">Transcription regulation</keyword>
<dbReference type="Pfam" id="PF01037">
    <property type="entry name" value="AsnC_trans_reg"/>
    <property type="match status" value="1"/>
</dbReference>
<dbReference type="InterPro" id="IPR036388">
    <property type="entry name" value="WH-like_DNA-bd_sf"/>
</dbReference>
<dbReference type="Proteomes" id="UP000681075">
    <property type="component" value="Unassembled WGS sequence"/>
</dbReference>
<dbReference type="Pfam" id="PF13404">
    <property type="entry name" value="HTH_AsnC-type"/>
    <property type="match status" value="1"/>
</dbReference>
<reference evidence="5" key="1">
    <citation type="submission" date="2021-02" db="EMBL/GenBank/DDBJ databases">
        <title>Genome sequence of Rhodospirillales sp. strain TMPK1 isolated from soil.</title>
        <authorList>
            <person name="Nakai R."/>
            <person name="Kusada H."/>
            <person name="Tamaki H."/>
        </authorList>
    </citation>
    <scope>NUCLEOTIDE SEQUENCE</scope>
    <source>
        <strain evidence="5">TMPK1</strain>
    </source>
</reference>
<dbReference type="SMART" id="SM00344">
    <property type="entry name" value="HTH_ASNC"/>
    <property type="match status" value="1"/>
</dbReference>
<dbReference type="AlphaFoldDB" id="A0A8S8X9G5"/>
<dbReference type="PRINTS" id="PR00033">
    <property type="entry name" value="HTHASNC"/>
</dbReference>
<evidence type="ECO:0000256" key="1">
    <source>
        <dbReference type="ARBA" id="ARBA00023015"/>
    </source>
</evidence>
<organism evidence="5 6">
    <name type="scientific">Roseiterribacter gracilis</name>
    <dbReference type="NCBI Taxonomy" id="2812848"/>
    <lineage>
        <taxon>Bacteria</taxon>
        <taxon>Pseudomonadati</taxon>
        <taxon>Pseudomonadota</taxon>
        <taxon>Alphaproteobacteria</taxon>
        <taxon>Rhodospirillales</taxon>
        <taxon>Roseiterribacteraceae</taxon>
        <taxon>Roseiterribacter</taxon>
    </lineage>
</organism>
<evidence type="ECO:0000256" key="2">
    <source>
        <dbReference type="ARBA" id="ARBA00023125"/>
    </source>
</evidence>
<evidence type="ECO:0000313" key="6">
    <source>
        <dbReference type="Proteomes" id="UP000681075"/>
    </source>
</evidence>
<dbReference type="GO" id="GO:0043565">
    <property type="term" value="F:sequence-specific DNA binding"/>
    <property type="evidence" value="ECO:0007669"/>
    <property type="project" value="InterPro"/>
</dbReference>
<keyword evidence="6" id="KW-1185">Reference proteome</keyword>
<dbReference type="InterPro" id="IPR036390">
    <property type="entry name" value="WH_DNA-bd_sf"/>
</dbReference>
<protein>
    <submittedName>
        <fullName evidence="5">AsnC family transcriptional regulator</fullName>
    </submittedName>
</protein>
<feature type="domain" description="HTH asnC-type" evidence="4">
    <location>
        <begin position="21"/>
        <end position="68"/>
    </location>
</feature>
<name>A0A8S8X9G5_9PROT</name>
<dbReference type="PANTHER" id="PTHR30154">
    <property type="entry name" value="LEUCINE-RESPONSIVE REGULATORY PROTEIN"/>
    <property type="match status" value="1"/>
</dbReference>
<proteinExistence type="predicted"/>
<dbReference type="InterPro" id="IPR000485">
    <property type="entry name" value="AsnC-type_HTH_dom"/>
</dbReference>
<dbReference type="GO" id="GO:0043200">
    <property type="term" value="P:response to amino acid"/>
    <property type="evidence" value="ECO:0007669"/>
    <property type="project" value="TreeGrafter"/>
</dbReference>
<evidence type="ECO:0000313" key="5">
    <source>
        <dbReference type="EMBL" id="GIL37947.1"/>
    </source>
</evidence>
<dbReference type="InterPro" id="IPR019887">
    <property type="entry name" value="Tscrpt_reg_AsnC/Lrp_C"/>
</dbReference>
<keyword evidence="3" id="KW-0804">Transcription</keyword>
<dbReference type="InterPro" id="IPR011008">
    <property type="entry name" value="Dimeric_a/b-barrel"/>
</dbReference>
<dbReference type="SUPFAM" id="SSF46785">
    <property type="entry name" value="Winged helix' DNA-binding domain"/>
    <property type="match status" value="1"/>
</dbReference>
<evidence type="ECO:0000259" key="4">
    <source>
        <dbReference type="PROSITE" id="PS50956"/>
    </source>
</evidence>
<dbReference type="PROSITE" id="PS50956">
    <property type="entry name" value="HTH_ASNC_2"/>
    <property type="match status" value="1"/>
</dbReference>
<dbReference type="Gene3D" id="1.10.10.10">
    <property type="entry name" value="Winged helix-like DNA-binding domain superfamily/Winged helix DNA-binding domain"/>
    <property type="match status" value="1"/>
</dbReference>
<dbReference type="EMBL" id="BOPV01000001">
    <property type="protein sequence ID" value="GIL37947.1"/>
    <property type="molecule type" value="Genomic_DNA"/>
</dbReference>
<dbReference type="SUPFAM" id="SSF54909">
    <property type="entry name" value="Dimeric alpha+beta barrel"/>
    <property type="match status" value="1"/>
</dbReference>
<gene>
    <name evidence="5" type="ORF">TMPK1_01840</name>
</gene>
<dbReference type="Gene3D" id="3.30.70.920">
    <property type="match status" value="1"/>
</dbReference>
<sequence length="157" mass="16737">MKTAGDLLHISGDMTEAAKSLDQKLLDLLGRNARMSVTELAGKLKLARSTVQARIEKLERNGTIAGYTLKHGVVPGRAVSAHVSIRVRPNGQGDVERKLAKLDGVRTLYSTSGLHDLIAIVAAASTAKLDETIDAIRAIDGVTETVSAILLSTKLER</sequence>
<keyword evidence="2" id="KW-0238">DNA-binding</keyword>
<accession>A0A8S8X9G5</accession>
<dbReference type="PANTHER" id="PTHR30154:SF53">
    <property type="entry name" value="HTH-TYPE TRANSCRIPTIONAL REGULATOR LRPC"/>
    <property type="match status" value="1"/>
</dbReference>